<evidence type="ECO:0000256" key="2">
    <source>
        <dbReference type="SAM" id="Phobius"/>
    </source>
</evidence>
<feature type="transmembrane region" description="Helical" evidence="2">
    <location>
        <begin position="1001"/>
        <end position="1022"/>
    </location>
</feature>
<dbReference type="SUPFAM" id="SSF82866">
    <property type="entry name" value="Multidrug efflux transporter AcrB transmembrane domain"/>
    <property type="match status" value="2"/>
</dbReference>
<feature type="transmembrane region" description="Helical" evidence="2">
    <location>
        <begin position="419"/>
        <end position="440"/>
    </location>
</feature>
<feature type="transmembrane region" description="Helical" evidence="2">
    <location>
        <begin position="25"/>
        <end position="44"/>
    </location>
</feature>
<organism evidence="3 4">
    <name type="scientific">Nostoc paludosum FACHB-159</name>
    <dbReference type="NCBI Taxonomy" id="2692908"/>
    <lineage>
        <taxon>Bacteria</taxon>
        <taxon>Bacillati</taxon>
        <taxon>Cyanobacteriota</taxon>
        <taxon>Cyanophyceae</taxon>
        <taxon>Nostocales</taxon>
        <taxon>Nostocaceae</taxon>
        <taxon>Nostoc</taxon>
    </lineage>
</organism>
<feature type="transmembrane region" description="Helical" evidence="2">
    <location>
        <begin position="956"/>
        <end position="981"/>
    </location>
</feature>
<dbReference type="Gene3D" id="1.20.1640.10">
    <property type="entry name" value="Multidrug efflux transporter AcrB transmembrane domain"/>
    <property type="match status" value="2"/>
</dbReference>
<dbReference type="Gene3D" id="3.30.2090.10">
    <property type="entry name" value="Multidrug efflux transporter AcrB TolC docking domain, DN and DC subdomains"/>
    <property type="match status" value="2"/>
</dbReference>
<dbReference type="EMBL" id="JACJTU010000072">
    <property type="protein sequence ID" value="MBD2739171.1"/>
    <property type="molecule type" value="Genomic_DNA"/>
</dbReference>
<dbReference type="SUPFAM" id="SSF82693">
    <property type="entry name" value="Multidrug efflux transporter AcrB pore domain, PN1, PN2, PC1 and PC2 subdomains"/>
    <property type="match status" value="3"/>
</dbReference>
<feature type="transmembrane region" description="Helical" evidence="2">
    <location>
        <begin position="563"/>
        <end position="581"/>
    </location>
</feature>
<reference evidence="3 4" key="1">
    <citation type="journal article" date="2020" name="ISME J.">
        <title>Comparative genomics reveals insights into cyanobacterial evolution and habitat adaptation.</title>
        <authorList>
            <person name="Chen M.Y."/>
            <person name="Teng W.K."/>
            <person name="Zhao L."/>
            <person name="Hu C.X."/>
            <person name="Zhou Y.K."/>
            <person name="Han B.P."/>
            <person name="Song L.R."/>
            <person name="Shu W.S."/>
        </authorList>
    </citation>
    <scope>NUCLEOTIDE SEQUENCE [LARGE SCALE GENOMIC DNA]</scope>
    <source>
        <strain evidence="3 4">FACHB-159</strain>
    </source>
</reference>
<dbReference type="Gene3D" id="3.30.70.1320">
    <property type="entry name" value="Multidrug efflux transporter AcrB pore domain like"/>
    <property type="match status" value="1"/>
</dbReference>
<comment type="caution">
    <text evidence="3">The sequence shown here is derived from an EMBL/GenBank/DDBJ whole genome shotgun (WGS) entry which is preliminary data.</text>
</comment>
<feature type="transmembrane region" description="Helical" evidence="2">
    <location>
        <begin position="1028"/>
        <end position="1054"/>
    </location>
</feature>
<evidence type="ECO:0000313" key="4">
    <source>
        <dbReference type="Proteomes" id="UP000637383"/>
    </source>
</evidence>
<dbReference type="PANTHER" id="PTHR32063">
    <property type="match status" value="1"/>
</dbReference>
<dbReference type="Pfam" id="PF00873">
    <property type="entry name" value="ACR_tran"/>
    <property type="match status" value="2"/>
</dbReference>
<feature type="transmembrane region" description="Helical" evidence="2">
    <location>
        <begin position="929"/>
        <end position="950"/>
    </location>
</feature>
<name>A0ABR8KK94_9NOSO</name>
<feature type="region of interest" description="Disordered" evidence="1">
    <location>
        <begin position="1059"/>
        <end position="1083"/>
    </location>
</feature>
<dbReference type="PANTHER" id="PTHR32063:SF16">
    <property type="entry name" value="CATION EFFLUX SYSTEM (ACRB_ACRD_ACRF FAMILY)"/>
    <property type="match status" value="1"/>
</dbReference>
<feature type="transmembrane region" description="Helical" evidence="2">
    <location>
        <begin position="905"/>
        <end position="922"/>
    </location>
</feature>
<protein>
    <submittedName>
        <fullName evidence="3">Efflux RND transporter permease subunit</fullName>
    </submittedName>
</protein>
<dbReference type="Proteomes" id="UP000637383">
    <property type="component" value="Unassembled WGS sequence"/>
</dbReference>
<feature type="compositionally biased region" description="Polar residues" evidence="1">
    <location>
        <begin position="1074"/>
        <end position="1083"/>
    </location>
</feature>
<keyword evidence="2" id="KW-1133">Transmembrane helix</keyword>
<sequence length="1083" mass="119246">MSNNSGAKSHGLVGRITAYFINSQLTVLLVIALTLFSIGTVTLVSKEENPQINVPGATVTFTYPGAPAKVVEKSVTAIMESRIRELEGIDHIYSTSVNSGSEIGVQFVVGTDWERSIFNLQNQLFASQDLLPSGVTYEVQSKRTDDVPIVTLTLTGKDYSDNQLHRVGERILEELRKIPDTGVLSINGGQPRMIAVDLNPDKLASYQLSPGMIAQSLQAANSKLPAGDVSDGQTRLFIEGGSLFESADDVAQIIVGFSSDRSPIYLRDVATVRDDFRDRTSYSRMHFRPDYELSSPQPHLKDRPSDAFVSQSAITIGIAKKKGTNAVSVSEQIFHKLEELKPELPAGVEIAVTRNDGYTAEATVENLFHELTVATVVVVVMMMLFLGWRDALIVGVVIPLTLGTTIGIGYLTGHTINKVALFALIISIGILVDDGVVVVENIHRRFELKPHLTFQEKLEEAIAAVSEIGAPTVLATFTVVLAFYPLRYITGLVGPYMAPLSFNVPIAMILSLILAITVTPYMAVRMIKLSHSHESQDLHSTRIYRWYSAIMQPLMDSHKRRRFVILTVTGLLVFTLTFPLTQSVKVRVLPKGNDSDFLVQVDAPSGTGLEQTNQIVQEVEAVLQQQPEIINFETYIGTFAPVDFAASFRGTSNRREKHNAEIRVHVTDKVARSITTENLVIQLRPLLTDVASRHQAVVKILEKPAGPPQRATVLAEIYGPDVVQLRELSKQVRQVFIGTKEVVDIDDSTRNQIPQMQLTVDQDKAMRAGITRTDVAQTLNMLLKGSDVSTLKIPGEILPIGIQLRFAAEFRRSLDNLARIQLPTSTRALVPLSELVNQQPAIVDQPIFHKDQQSVVYVTGEMANRSSIYAIFDQLFYFMRHPLPAGYWIQWDGEWKLTTDLFRDIGLALTAATAMIYMLLVGQFHSFKIPLIILGSIPLSLIGILIAFALNGAYFSALSLIGVIALAGMVIRNSIVLLEFIQERLREGADLQHAILEAGAVRFRPILLTSLAAILGNAPILLDPVWAGLGWTIITGMIASSALTMVVIPLIYYVDRMKRSQPSDESQDSDRAQDNTGGESYAS</sequence>
<dbReference type="Gene3D" id="3.30.70.1440">
    <property type="entry name" value="Multidrug efflux transporter AcrB pore domain"/>
    <property type="match status" value="1"/>
</dbReference>
<dbReference type="PRINTS" id="PR00702">
    <property type="entry name" value="ACRIFLAVINRP"/>
</dbReference>
<evidence type="ECO:0000256" key="1">
    <source>
        <dbReference type="SAM" id="MobiDB-lite"/>
    </source>
</evidence>
<evidence type="ECO:0000313" key="3">
    <source>
        <dbReference type="EMBL" id="MBD2739171.1"/>
    </source>
</evidence>
<feature type="transmembrane region" description="Helical" evidence="2">
    <location>
        <begin position="367"/>
        <end position="386"/>
    </location>
</feature>
<keyword evidence="2" id="KW-0472">Membrane</keyword>
<keyword evidence="2" id="KW-0812">Transmembrane</keyword>
<dbReference type="Gene3D" id="3.30.70.1430">
    <property type="entry name" value="Multidrug efflux transporter AcrB pore domain"/>
    <property type="match status" value="2"/>
</dbReference>
<dbReference type="InterPro" id="IPR027463">
    <property type="entry name" value="AcrB_DN_DC_subdom"/>
</dbReference>
<gene>
    <name evidence="3" type="ORF">H6H03_35815</name>
</gene>
<proteinExistence type="predicted"/>
<keyword evidence="4" id="KW-1185">Reference proteome</keyword>
<feature type="transmembrane region" description="Helical" evidence="2">
    <location>
        <begin position="461"/>
        <end position="484"/>
    </location>
</feature>
<feature type="transmembrane region" description="Helical" evidence="2">
    <location>
        <begin position="504"/>
        <end position="524"/>
    </location>
</feature>
<accession>A0ABR8KK94</accession>
<feature type="compositionally biased region" description="Basic and acidic residues" evidence="1">
    <location>
        <begin position="1059"/>
        <end position="1073"/>
    </location>
</feature>
<dbReference type="SUPFAM" id="SSF82714">
    <property type="entry name" value="Multidrug efflux transporter AcrB TolC docking domain, DN and DC subdomains"/>
    <property type="match status" value="2"/>
</dbReference>
<dbReference type="RefSeq" id="WP_190959678.1">
    <property type="nucleotide sequence ID" value="NZ_JACJTU010000072.1"/>
</dbReference>
<dbReference type="InterPro" id="IPR001036">
    <property type="entry name" value="Acrflvin-R"/>
</dbReference>
<feature type="transmembrane region" description="Helical" evidence="2">
    <location>
        <begin position="393"/>
        <end position="413"/>
    </location>
</feature>